<feature type="region of interest" description="Disordered" evidence="6">
    <location>
        <begin position="263"/>
        <end position="283"/>
    </location>
</feature>
<evidence type="ECO:0000313" key="7">
    <source>
        <dbReference type="EMBL" id="KAI6654175.1"/>
    </source>
</evidence>
<dbReference type="InterPro" id="IPR001611">
    <property type="entry name" value="Leu-rich_rpt"/>
</dbReference>
<dbReference type="SMART" id="SM00365">
    <property type="entry name" value="LRR_SD22"/>
    <property type="match status" value="3"/>
</dbReference>
<accession>A0AAV7K0Q4</accession>
<evidence type="ECO:0000256" key="1">
    <source>
        <dbReference type="ARBA" id="ARBA00004138"/>
    </source>
</evidence>
<dbReference type="Proteomes" id="UP001165289">
    <property type="component" value="Unassembled WGS sequence"/>
</dbReference>
<evidence type="ECO:0000256" key="4">
    <source>
        <dbReference type="ARBA" id="ARBA00023069"/>
    </source>
</evidence>
<keyword evidence="2" id="KW-0433">Leucine-rich repeat</keyword>
<feature type="compositionally biased region" description="Acidic residues" evidence="6">
    <location>
        <begin position="269"/>
        <end position="283"/>
    </location>
</feature>
<keyword evidence="8" id="KW-1185">Reference proteome</keyword>
<dbReference type="SUPFAM" id="SSF52075">
    <property type="entry name" value="Outer arm dynein light chain 1"/>
    <property type="match status" value="1"/>
</dbReference>
<evidence type="ECO:0000313" key="8">
    <source>
        <dbReference type="Proteomes" id="UP001165289"/>
    </source>
</evidence>
<protein>
    <submittedName>
        <fullName evidence="7">Dynein assembly factor 1, axonemal</fullName>
    </submittedName>
</protein>
<dbReference type="PANTHER" id="PTHR45973:SF9">
    <property type="entry name" value="LEUCINE-RICH REPEAT-CONTAINING PROTEIN 46"/>
    <property type="match status" value="1"/>
</dbReference>
<dbReference type="InterPro" id="IPR032675">
    <property type="entry name" value="LRR_dom_sf"/>
</dbReference>
<name>A0AAV7K0Q4_9METZ</name>
<dbReference type="Pfam" id="PF14580">
    <property type="entry name" value="LRR_9"/>
    <property type="match status" value="1"/>
</dbReference>
<dbReference type="PROSITE" id="PS51450">
    <property type="entry name" value="LRR"/>
    <property type="match status" value="4"/>
</dbReference>
<organism evidence="7 8">
    <name type="scientific">Oopsacas minuta</name>
    <dbReference type="NCBI Taxonomy" id="111878"/>
    <lineage>
        <taxon>Eukaryota</taxon>
        <taxon>Metazoa</taxon>
        <taxon>Porifera</taxon>
        <taxon>Hexactinellida</taxon>
        <taxon>Hexasterophora</taxon>
        <taxon>Lyssacinosida</taxon>
        <taxon>Leucopsacidae</taxon>
        <taxon>Oopsacas</taxon>
    </lineage>
</organism>
<sequence length="495" mass="55822">MLSTTKEENYPKMTKKSLRAICKKHEQYLTPELNDILYLHFQGFSKIENLDEYTGLKCLWLESNGISKIENLCNLTGLKCLYLQQNLIEEIENLEKLTELDTLNLANNSLTKIQNLSVLSKLHTLQLSHNYFKSADDIMELKLCVNIGILDLQHNRIDDPSVVDIFSQMPRLGVLTVQGNPFINKIKYYRKNMICAISSLKYLDDRPVFDKDRSAALAWQRGGLKAEQEDRKKWAKMEQDRILASVDALRNIRARNICIQGTTQSDNGDISDNDSDTNGEMECQETPRVLSLNNPIGDNTEYHVVPPDPLPDTSEPFLITELPSENSIEEIDLTQTCKPNCSIFGDNSSNLAPNNPLMFDFDQSNAKSASKVPKRPFLIEECDDEISQTFHSSDPVAEVETDSNSVQIGTKKLITEIDSDTELIPTHSSDFMEHFNDLKGVNIVTTALDENEIVTMETQECNDPHPYTTPPHEVIQNLAELIGTTSGTGTIDTEL</sequence>
<dbReference type="EMBL" id="JAKMXF010000233">
    <property type="protein sequence ID" value="KAI6654175.1"/>
    <property type="molecule type" value="Genomic_DNA"/>
</dbReference>
<dbReference type="Gene3D" id="3.80.10.10">
    <property type="entry name" value="Ribonuclease Inhibitor"/>
    <property type="match status" value="2"/>
</dbReference>
<evidence type="ECO:0000256" key="6">
    <source>
        <dbReference type="SAM" id="MobiDB-lite"/>
    </source>
</evidence>
<evidence type="ECO:0000256" key="3">
    <source>
        <dbReference type="ARBA" id="ARBA00022737"/>
    </source>
</evidence>
<dbReference type="FunFam" id="3.80.10.10:FF:000166">
    <property type="entry name" value="Dynein assembly factor 1, axonemal"/>
    <property type="match status" value="1"/>
</dbReference>
<proteinExistence type="predicted"/>
<keyword evidence="5" id="KW-0966">Cell projection</keyword>
<gene>
    <name evidence="7" type="ORF">LOD99_3020</name>
</gene>
<reference evidence="7 8" key="1">
    <citation type="journal article" date="2023" name="BMC Biol.">
        <title>The compact genome of the sponge Oopsacas minuta (Hexactinellida) is lacking key metazoan core genes.</title>
        <authorList>
            <person name="Santini S."/>
            <person name="Schenkelaars Q."/>
            <person name="Jourda C."/>
            <person name="Duchesne M."/>
            <person name="Belahbib H."/>
            <person name="Rocher C."/>
            <person name="Selva M."/>
            <person name="Riesgo A."/>
            <person name="Vervoort M."/>
            <person name="Leys S.P."/>
            <person name="Kodjabachian L."/>
            <person name="Le Bivic A."/>
            <person name="Borchiellini C."/>
            <person name="Claverie J.M."/>
            <person name="Renard E."/>
        </authorList>
    </citation>
    <scope>NUCLEOTIDE SEQUENCE [LARGE SCALE GENOMIC DNA]</scope>
    <source>
        <strain evidence="7">SPO-2</strain>
    </source>
</reference>
<keyword evidence="3" id="KW-0677">Repeat</keyword>
<evidence type="ECO:0000256" key="5">
    <source>
        <dbReference type="ARBA" id="ARBA00023273"/>
    </source>
</evidence>
<keyword evidence="4" id="KW-0969">Cilium</keyword>
<dbReference type="PANTHER" id="PTHR45973">
    <property type="entry name" value="PROTEIN PHOSPHATASE 1 REGULATORY SUBUNIT SDS22-RELATED"/>
    <property type="match status" value="1"/>
</dbReference>
<comment type="caution">
    <text evidence="7">The sequence shown here is derived from an EMBL/GenBank/DDBJ whole genome shotgun (WGS) entry which is preliminary data.</text>
</comment>
<dbReference type="AlphaFoldDB" id="A0AAV7K0Q4"/>
<dbReference type="InterPro" id="IPR050576">
    <property type="entry name" value="Cilia_flagella_integrity"/>
</dbReference>
<evidence type="ECO:0000256" key="2">
    <source>
        <dbReference type="ARBA" id="ARBA00022614"/>
    </source>
</evidence>
<comment type="subcellular location">
    <subcellularLocation>
        <location evidence="1">Cell projection</location>
        <location evidence="1">Cilium</location>
    </subcellularLocation>
</comment>